<evidence type="ECO:0000313" key="3">
    <source>
        <dbReference type="Proteomes" id="UP000652219"/>
    </source>
</evidence>
<proteinExistence type="predicted"/>
<evidence type="ECO:0000256" key="1">
    <source>
        <dbReference type="SAM" id="MobiDB-lite"/>
    </source>
</evidence>
<gene>
    <name evidence="2" type="ORF">CSOJ01_11361</name>
</gene>
<protein>
    <submittedName>
        <fullName evidence="2">Uncharacterized protein</fullName>
    </submittedName>
</protein>
<sequence>MLRLLTRVMRRTSSSLIENLVVVITPIILPGRSSTAAHMPAPIKLDLIGGAEAITSNSDRTRSTRPPRAPLSPGRDSQEFTVRARMFVHHGSRVASATGVPASS</sequence>
<dbReference type="EMBL" id="WIGN01000259">
    <property type="protein sequence ID" value="KAF6802791.1"/>
    <property type="molecule type" value="Genomic_DNA"/>
</dbReference>
<evidence type="ECO:0000313" key="2">
    <source>
        <dbReference type="EMBL" id="KAF6802791.1"/>
    </source>
</evidence>
<keyword evidence="3" id="KW-1185">Reference proteome</keyword>
<organism evidence="2 3">
    <name type="scientific">Colletotrichum sojae</name>
    <dbReference type="NCBI Taxonomy" id="2175907"/>
    <lineage>
        <taxon>Eukaryota</taxon>
        <taxon>Fungi</taxon>
        <taxon>Dikarya</taxon>
        <taxon>Ascomycota</taxon>
        <taxon>Pezizomycotina</taxon>
        <taxon>Sordariomycetes</taxon>
        <taxon>Hypocreomycetidae</taxon>
        <taxon>Glomerellales</taxon>
        <taxon>Glomerellaceae</taxon>
        <taxon>Colletotrichum</taxon>
        <taxon>Colletotrichum orchidearum species complex</taxon>
    </lineage>
</organism>
<comment type="caution">
    <text evidence="2">The sequence shown here is derived from an EMBL/GenBank/DDBJ whole genome shotgun (WGS) entry which is preliminary data.</text>
</comment>
<accession>A0A8H6IYN5</accession>
<name>A0A8H6IYN5_9PEZI</name>
<reference evidence="2 3" key="1">
    <citation type="journal article" date="2020" name="Phytopathology">
        <title>Genome Sequence Resources of Colletotrichum truncatum, C. plurivorum, C. musicola, and C. sojae: Four Species Pathogenic to Soybean (Glycine max).</title>
        <authorList>
            <person name="Rogerio F."/>
            <person name="Boufleur T.R."/>
            <person name="Ciampi-Guillardi M."/>
            <person name="Sukno S.A."/>
            <person name="Thon M.R."/>
            <person name="Massola Junior N.S."/>
            <person name="Baroncelli R."/>
        </authorList>
    </citation>
    <scope>NUCLEOTIDE SEQUENCE [LARGE SCALE GENOMIC DNA]</scope>
    <source>
        <strain evidence="2 3">LFN0009</strain>
    </source>
</reference>
<dbReference type="AlphaFoldDB" id="A0A8H6IYN5"/>
<feature type="region of interest" description="Disordered" evidence="1">
    <location>
        <begin position="54"/>
        <end position="77"/>
    </location>
</feature>
<dbReference type="Proteomes" id="UP000652219">
    <property type="component" value="Unassembled WGS sequence"/>
</dbReference>